<dbReference type="InterPro" id="IPR011006">
    <property type="entry name" value="CheY-like_superfamily"/>
</dbReference>
<dbReference type="Gene3D" id="3.40.50.2300">
    <property type="match status" value="1"/>
</dbReference>
<comment type="caution">
    <text evidence="6">The sequence shown here is derived from an EMBL/GenBank/DDBJ whole genome shotgun (WGS) entry which is preliminary data.</text>
</comment>
<dbReference type="RefSeq" id="WP_066670441.1">
    <property type="nucleotide sequence ID" value="NZ_LYVF01000185.1"/>
</dbReference>
<evidence type="ECO:0000256" key="1">
    <source>
        <dbReference type="ARBA" id="ARBA00018672"/>
    </source>
</evidence>
<evidence type="ECO:0000313" key="6">
    <source>
        <dbReference type="EMBL" id="OAT79963.1"/>
    </source>
</evidence>
<proteinExistence type="predicted"/>
<dbReference type="InterPro" id="IPR001789">
    <property type="entry name" value="Sig_transdc_resp-reg_receiver"/>
</dbReference>
<dbReference type="PANTHER" id="PTHR44591:SF3">
    <property type="entry name" value="RESPONSE REGULATORY DOMAIN-CONTAINING PROTEIN"/>
    <property type="match status" value="1"/>
</dbReference>
<dbReference type="CDD" id="cd00156">
    <property type="entry name" value="REC"/>
    <property type="match status" value="1"/>
</dbReference>
<dbReference type="GO" id="GO:0000160">
    <property type="term" value="P:phosphorelay signal transduction system"/>
    <property type="evidence" value="ECO:0007669"/>
    <property type="project" value="InterPro"/>
</dbReference>
<dbReference type="PROSITE" id="PS50110">
    <property type="entry name" value="RESPONSE_REGULATORY"/>
    <property type="match status" value="1"/>
</dbReference>
<gene>
    <name evidence="6" type="ORF">A6M21_14255</name>
</gene>
<keyword evidence="2 4" id="KW-0597">Phosphoprotein</keyword>
<name>A0A1B7LBW5_9FIRM</name>
<organism evidence="6 7">
    <name type="scientific">Desulfotomaculum copahuensis</name>
    <dbReference type="NCBI Taxonomy" id="1838280"/>
    <lineage>
        <taxon>Bacteria</taxon>
        <taxon>Bacillati</taxon>
        <taxon>Bacillota</taxon>
        <taxon>Clostridia</taxon>
        <taxon>Eubacteriales</taxon>
        <taxon>Desulfotomaculaceae</taxon>
        <taxon>Desulfotomaculum</taxon>
    </lineage>
</organism>
<protein>
    <recommendedName>
        <fullName evidence="1">Stage 0 sporulation protein A homolog</fullName>
    </recommendedName>
</protein>
<dbReference type="PANTHER" id="PTHR44591">
    <property type="entry name" value="STRESS RESPONSE REGULATOR PROTEIN 1"/>
    <property type="match status" value="1"/>
</dbReference>
<keyword evidence="7" id="KW-1185">Reference proteome</keyword>
<evidence type="ECO:0000256" key="4">
    <source>
        <dbReference type="PROSITE-ProRule" id="PRU00169"/>
    </source>
</evidence>
<dbReference type="SMART" id="SM00448">
    <property type="entry name" value="REC"/>
    <property type="match status" value="1"/>
</dbReference>
<evidence type="ECO:0000259" key="5">
    <source>
        <dbReference type="PROSITE" id="PS50110"/>
    </source>
</evidence>
<dbReference type="OrthoDB" id="9808843at2"/>
<dbReference type="SUPFAM" id="SSF52172">
    <property type="entry name" value="CheY-like"/>
    <property type="match status" value="1"/>
</dbReference>
<accession>A0A1B7LBW5</accession>
<feature type="modified residue" description="4-aspartylphosphate" evidence="4">
    <location>
        <position position="56"/>
    </location>
</feature>
<comment type="function">
    <text evidence="3">May play the central regulatory role in sporulation. It may be an element of the effector pathway responsible for the activation of sporulation genes in response to nutritional stress. Spo0A may act in concert with spo0H (a sigma factor) to control the expression of some genes that are critical to the sporulation process.</text>
</comment>
<dbReference type="AlphaFoldDB" id="A0A1B7LBW5"/>
<reference evidence="6 7" key="1">
    <citation type="submission" date="2016-04" db="EMBL/GenBank/DDBJ databases">
        <authorList>
            <person name="Evans L.H."/>
            <person name="Alamgir A."/>
            <person name="Owens N."/>
            <person name="Weber N.D."/>
            <person name="Virtaneva K."/>
            <person name="Barbian K."/>
            <person name="Babar A."/>
            <person name="Rosenke K."/>
        </authorList>
    </citation>
    <scope>NUCLEOTIDE SEQUENCE [LARGE SCALE GENOMIC DNA]</scope>
    <source>
        <strain evidence="6 7">LMa1</strain>
    </source>
</reference>
<dbReference type="STRING" id="1838280.A6M21_14255"/>
<dbReference type="InterPro" id="IPR050595">
    <property type="entry name" value="Bact_response_regulator"/>
</dbReference>
<dbReference type="Pfam" id="PF00072">
    <property type="entry name" value="Response_reg"/>
    <property type="match status" value="1"/>
</dbReference>
<evidence type="ECO:0000313" key="7">
    <source>
        <dbReference type="Proteomes" id="UP000078532"/>
    </source>
</evidence>
<keyword evidence="6" id="KW-0418">Kinase</keyword>
<evidence type="ECO:0000256" key="3">
    <source>
        <dbReference type="ARBA" id="ARBA00024867"/>
    </source>
</evidence>
<dbReference type="Proteomes" id="UP000078532">
    <property type="component" value="Unassembled WGS sequence"/>
</dbReference>
<dbReference type="GO" id="GO:0016301">
    <property type="term" value="F:kinase activity"/>
    <property type="evidence" value="ECO:0007669"/>
    <property type="project" value="UniProtKB-KW"/>
</dbReference>
<sequence length="138" mass="15544">MGGDCLDVLVADDQPGVRYLLDIIIKEAGHRVHMAGNGLEALEMVRRIRPQLVFMDVRMPLMDGLEALGRIKKLSPETEVVMMTAYFSDDTIARSLKKGAVRCLAKPFDVEKIKALIKEFTWQQRNKEQLLAGAYVII</sequence>
<feature type="domain" description="Response regulatory" evidence="5">
    <location>
        <begin position="7"/>
        <end position="121"/>
    </location>
</feature>
<keyword evidence="6" id="KW-0808">Transferase</keyword>
<dbReference type="EMBL" id="LYVF01000185">
    <property type="protein sequence ID" value="OAT79963.1"/>
    <property type="molecule type" value="Genomic_DNA"/>
</dbReference>
<evidence type="ECO:0000256" key="2">
    <source>
        <dbReference type="ARBA" id="ARBA00022553"/>
    </source>
</evidence>